<dbReference type="InterPro" id="IPR007372">
    <property type="entry name" value="Lipid/polyisoprenoid-bd_YceI"/>
</dbReference>
<evidence type="ECO:0000313" key="2">
    <source>
        <dbReference type="Proteomes" id="UP000239239"/>
    </source>
</evidence>
<name>A0A2S6F016_LEGPN</name>
<dbReference type="EMBL" id="PQWY01000011">
    <property type="protein sequence ID" value="PPK30755.1"/>
    <property type="molecule type" value="Genomic_DNA"/>
</dbReference>
<dbReference type="Proteomes" id="UP000239239">
    <property type="component" value="Unassembled WGS sequence"/>
</dbReference>
<dbReference type="InterPro" id="IPR036761">
    <property type="entry name" value="TTHA0802/YceI-like_sf"/>
</dbReference>
<reference evidence="1 2" key="1">
    <citation type="submission" date="2018-02" db="EMBL/GenBank/DDBJ databases">
        <title>Draft genome sequences of four Legionella pneumophila clinical strains isolated in Ontario.</title>
        <authorList>
            <person name="Fortuna A."/>
            <person name="Ramnarine R."/>
            <person name="Li A."/>
            <person name="Frantz C."/>
            <person name="Mallo G."/>
        </authorList>
    </citation>
    <scope>NUCLEOTIDE SEQUENCE [LARGE SCALE GENOMIC DNA]</scope>
    <source>
        <strain evidence="1 2">LG61</strain>
    </source>
</reference>
<protein>
    <submittedName>
        <fullName evidence="1">YceI family protein</fullName>
    </submittedName>
</protein>
<dbReference type="Pfam" id="PF04264">
    <property type="entry name" value="YceI"/>
    <property type="match status" value="1"/>
</dbReference>
<dbReference type="PANTHER" id="PTHR34406:SF1">
    <property type="entry name" value="PROTEIN YCEI"/>
    <property type="match status" value="1"/>
</dbReference>
<dbReference type="SUPFAM" id="SSF101874">
    <property type="entry name" value="YceI-like"/>
    <property type="match status" value="1"/>
</dbReference>
<dbReference type="AlphaFoldDB" id="A0A2S6F016"/>
<dbReference type="OrthoDB" id="1247465at2"/>
<organism evidence="1 2">
    <name type="scientific">Legionella pneumophila</name>
    <dbReference type="NCBI Taxonomy" id="446"/>
    <lineage>
        <taxon>Bacteria</taxon>
        <taxon>Pseudomonadati</taxon>
        <taxon>Pseudomonadota</taxon>
        <taxon>Gammaproteobacteria</taxon>
        <taxon>Legionellales</taxon>
        <taxon>Legionellaceae</taxon>
        <taxon>Legionella</taxon>
    </lineage>
</organism>
<accession>A0A2S6F016</accession>
<sequence>MNIYFKCPFWVLIFFMSTFIHAGNLPEWEIIPAQSEITFTGTQNGAPVTGRFKTFTGQIFADPSNYKAGSIHLTIDMNSIAAPFEDIVTTLASPDWFNVKVFPNAEFKATKFNQLDDKTYEAEGTLTVRDKSAPVTLKFVVEQVSNDQALVEGSTTIKRSTFGVGQGEWASTDEIQDEVIVRFKISATRKK</sequence>
<dbReference type="PANTHER" id="PTHR34406">
    <property type="entry name" value="PROTEIN YCEI"/>
    <property type="match status" value="1"/>
</dbReference>
<proteinExistence type="predicted"/>
<evidence type="ECO:0000313" key="1">
    <source>
        <dbReference type="EMBL" id="PPK30755.1"/>
    </source>
</evidence>
<dbReference type="SMART" id="SM00867">
    <property type="entry name" value="YceI"/>
    <property type="match status" value="1"/>
</dbReference>
<dbReference type="Gene3D" id="2.40.128.110">
    <property type="entry name" value="Lipid/polyisoprenoid-binding, YceI-like"/>
    <property type="match status" value="1"/>
</dbReference>
<comment type="caution">
    <text evidence="1">The sequence shown here is derived from an EMBL/GenBank/DDBJ whole genome shotgun (WGS) entry which is preliminary data.</text>
</comment>
<gene>
    <name evidence="1" type="ORF">C3928_08305</name>
</gene>